<reference evidence="2 3" key="1">
    <citation type="submission" date="2023-07" db="EMBL/GenBank/DDBJ databases">
        <title>Sequencing the genomes of 1000 actinobacteria strains.</title>
        <authorList>
            <person name="Klenk H.-P."/>
        </authorList>
    </citation>
    <scope>NUCLEOTIDE SEQUENCE [LARGE SCALE GENOMIC DNA]</scope>
    <source>
        <strain evidence="2 3">DSM 14785</strain>
    </source>
</reference>
<dbReference type="RefSeq" id="WP_070318945.1">
    <property type="nucleotide sequence ID" value="NZ_CP194061.1"/>
</dbReference>
<comment type="caution">
    <text evidence="2">The sequence shown here is derived from an EMBL/GenBank/DDBJ whole genome shotgun (WGS) entry which is preliminary data.</text>
</comment>
<name>A0ABU0GEA8_9CELL</name>
<proteinExistence type="predicted"/>
<organism evidence="2 3">
    <name type="scientific">Cellulomonas iranensis</name>
    <dbReference type="NCBI Taxonomy" id="76862"/>
    <lineage>
        <taxon>Bacteria</taxon>
        <taxon>Bacillati</taxon>
        <taxon>Actinomycetota</taxon>
        <taxon>Actinomycetes</taxon>
        <taxon>Micrococcales</taxon>
        <taxon>Cellulomonadaceae</taxon>
        <taxon>Cellulomonas</taxon>
    </lineage>
</organism>
<feature type="region of interest" description="Disordered" evidence="1">
    <location>
        <begin position="1"/>
        <end position="35"/>
    </location>
</feature>
<keyword evidence="3" id="KW-1185">Reference proteome</keyword>
<gene>
    <name evidence="2" type="ORF">JO380_000072</name>
</gene>
<sequence>MSEAVQDPGEPRAVPSPATLAAHARDADPGDGVLDGDAAVEEALRRLEGVDDLDLAAQAATFEAVHTALQERLADAEG</sequence>
<dbReference type="Proteomes" id="UP001240250">
    <property type="component" value="Unassembled WGS sequence"/>
</dbReference>
<accession>A0ABU0GEA8</accession>
<evidence type="ECO:0000256" key="1">
    <source>
        <dbReference type="SAM" id="MobiDB-lite"/>
    </source>
</evidence>
<evidence type="ECO:0000313" key="3">
    <source>
        <dbReference type="Proteomes" id="UP001240250"/>
    </source>
</evidence>
<dbReference type="EMBL" id="JAUSVM010000001">
    <property type="protein sequence ID" value="MDQ0423691.1"/>
    <property type="molecule type" value="Genomic_DNA"/>
</dbReference>
<protein>
    <submittedName>
        <fullName evidence="2">Uncharacterized protein</fullName>
    </submittedName>
</protein>
<evidence type="ECO:0000313" key="2">
    <source>
        <dbReference type="EMBL" id="MDQ0423691.1"/>
    </source>
</evidence>